<evidence type="ECO:0000313" key="2">
    <source>
        <dbReference type="EMBL" id="SNR30633.1"/>
    </source>
</evidence>
<feature type="region of interest" description="Disordered" evidence="1">
    <location>
        <begin position="30"/>
        <end position="62"/>
    </location>
</feature>
<evidence type="ECO:0008006" key="4">
    <source>
        <dbReference type="Google" id="ProtNLM"/>
    </source>
</evidence>
<dbReference type="Gene3D" id="3.40.50.1820">
    <property type="entry name" value="alpha/beta hydrolase"/>
    <property type="match status" value="1"/>
</dbReference>
<name>A0A238VAD8_HALVU</name>
<dbReference type="InterPro" id="IPR029058">
    <property type="entry name" value="AB_hydrolase_fold"/>
</dbReference>
<feature type="compositionally biased region" description="Low complexity" evidence="1">
    <location>
        <begin position="39"/>
        <end position="55"/>
    </location>
</feature>
<dbReference type="AlphaFoldDB" id="A0A238VAD8"/>
<evidence type="ECO:0000313" key="3">
    <source>
        <dbReference type="Proteomes" id="UP000198397"/>
    </source>
</evidence>
<evidence type="ECO:0000256" key="1">
    <source>
        <dbReference type="SAM" id="MobiDB-lite"/>
    </source>
</evidence>
<reference evidence="2 3" key="1">
    <citation type="submission" date="2017-06" db="EMBL/GenBank/DDBJ databases">
        <authorList>
            <person name="Kim H.J."/>
            <person name="Triplett B.A."/>
        </authorList>
    </citation>
    <scope>NUCLEOTIDE SEQUENCE [LARGE SCALE GENOMIC DNA]</scope>
    <source>
        <strain evidence="2 3">DSM 8800</strain>
    </source>
</reference>
<dbReference type="OrthoDB" id="50239at2157"/>
<keyword evidence="3" id="KW-1185">Reference proteome</keyword>
<protein>
    <recommendedName>
        <fullName evidence="4">Alpha/beta hydrolase</fullName>
    </recommendedName>
</protein>
<accession>A0A238VAD8</accession>
<proteinExistence type="predicted"/>
<dbReference type="EMBL" id="FZNQ01000002">
    <property type="protein sequence ID" value="SNR30633.1"/>
    <property type="molecule type" value="Genomic_DNA"/>
</dbReference>
<dbReference type="SUPFAM" id="SSF53474">
    <property type="entry name" value="alpha/beta-Hydrolases"/>
    <property type="match status" value="1"/>
</dbReference>
<gene>
    <name evidence="2" type="ORF">SAMN06264855_10286</name>
</gene>
<dbReference type="RefSeq" id="WP_089383544.1">
    <property type="nucleotide sequence ID" value="NZ_FZNQ01000002.1"/>
</dbReference>
<sequence length="242" mass="25722">MSETVLIPGARDVRASLDRAVHGTEGWFEAEKSTDAADRTSNAADRASNAADRTSNAADRKATGSIVVACPPDPRQRGHRGDGRLRAVSDVLTARGVDCLRFDYGAHDDGYGESTDADRAVGWALERYDRVALFGYSFGGCIALVAGTSRPECVGTCALAPTARLNPDVDAVAALDSPTTPVQVIYGTRDETAEWRPVVDRAREVGADVVAVEGDHFFVGQTGTVAEMAADWLVPRCLGEPR</sequence>
<organism evidence="2 3">
    <name type="scientific">Halorubrum vacuolatum</name>
    <name type="common">Natronobacterium vacuolatum</name>
    <dbReference type="NCBI Taxonomy" id="63740"/>
    <lineage>
        <taxon>Archaea</taxon>
        <taxon>Methanobacteriati</taxon>
        <taxon>Methanobacteriota</taxon>
        <taxon>Stenosarchaea group</taxon>
        <taxon>Halobacteria</taxon>
        <taxon>Halobacteriales</taxon>
        <taxon>Haloferacaceae</taxon>
        <taxon>Halorubrum</taxon>
    </lineage>
</organism>
<dbReference type="Proteomes" id="UP000198397">
    <property type="component" value="Unassembled WGS sequence"/>
</dbReference>